<evidence type="ECO:0008006" key="4">
    <source>
        <dbReference type="Google" id="ProtNLM"/>
    </source>
</evidence>
<keyword evidence="3" id="KW-1185">Reference proteome</keyword>
<comment type="caution">
    <text evidence="2">The sequence shown here is derived from an EMBL/GenBank/DDBJ whole genome shotgun (WGS) entry which is preliminary data.</text>
</comment>
<evidence type="ECO:0000313" key="3">
    <source>
        <dbReference type="Proteomes" id="UP000694255"/>
    </source>
</evidence>
<sequence>MKLYQLVIILSSLLSLSIALADQDDGGDATTTKVLPTIVWVTTTIDGAVQTVSLTYSQSFMTEAADGNTAVPSGEIGMGTLSGSVGGIRSYDQTTITNVNQGGGSGINIYTGVIGGLFMVLGLI</sequence>
<proteinExistence type="predicted"/>
<dbReference type="Pfam" id="PF17056">
    <property type="entry name" value="KRE1"/>
    <property type="match status" value="1"/>
</dbReference>
<reference evidence="2 3" key="1">
    <citation type="journal article" date="2021" name="DNA Res.">
        <title>Genome analysis of Candida subhashii reveals its hybrid nature and dual mitochondrial genome conformations.</title>
        <authorList>
            <person name="Mixao V."/>
            <person name="Hegedusova E."/>
            <person name="Saus E."/>
            <person name="Pryszcz L.P."/>
            <person name="Cillingova A."/>
            <person name="Nosek J."/>
            <person name="Gabaldon T."/>
        </authorList>
    </citation>
    <scope>NUCLEOTIDE SEQUENCE [LARGE SCALE GENOMIC DNA]</scope>
    <source>
        <strain evidence="2 3">CBS 10753</strain>
    </source>
</reference>
<keyword evidence="1" id="KW-0732">Signal</keyword>
<dbReference type="InterPro" id="IPR031452">
    <property type="entry name" value="Kre1"/>
</dbReference>
<evidence type="ECO:0000313" key="2">
    <source>
        <dbReference type="EMBL" id="KAG7663708.1"/>
    </source>
</evidence>
<accession>A0A8J5UIK3</accession>
<dbReference type="GeneID" id="73469561"/>
<dbReference type="AlphaFoldDB" id="A0A8J5UIK3"/>
<name>A0A8J5UIK3_9ASCO</name>
<gene>
    <name evidence="2" type="ORF">J8A68_002760</name>
</gene>
<dbReference type="RefSeq" id="XP_049263940.1">
    <property type="nucleotide sequence ID" value="XM_049406544.1"/>
</dbReference>
<feature type="chain" id="PRO_5035233606" description="Protein KRE1" evidence="1">
    <location>
        <begin position="22"/>
        <end position="124"/>
    </location>
</feature>
<feature type="signal peptide" evidence="1">
    <location>
        <begin position="1"/>
        <end position="21"/>
    </location>
</feature>
<organism evidence="2 3">
    <name type="scientific">[Candida] subhashii</name>
    <dbReference type="NCBI Taxonomy" id="561895"/>
    <lineage>
        <taxon>Eukaryota</taxon>
        <taxon>Fungi</taxon>
        <taxon>Dikarya</taxon>
        <taxon>Ascomycota</taxon>
        <taxon>Saccharomycotina</taxon>
        <taxon>Pichiomycetes</taxon>
        <taxon>Debaryomycetaceae</taxon>
        <taxon>Spathaspora</taxon>
    </lineage>
</organism>
<dbReference type="Proteomes" id="UP000694255">
    <property type="component" value="Unassembled WGS sequence"/>
</dbReference>
<dbReference type="EMBL" id="JAGSYN010000121">
    <property type="protein sequence ID" value="KAG7663708.1"/>
    <property type="molecule type" value="Genomic_DNA"/>
</dbReference>
<protein>
    <recommendedName>
        <fullName evidence="4">Protein KRE1</fullName>
    </recommendedName>
</protein>
<dbReference type="OrthoDB" id="5406216at2759"/>
<evidence type="ECO:0000256" key="1">
    <source>
        <dbReference type="SAM" id="SignalP"/>
    </source>
</evidence>
<dbReference type="GO" id="GO:0031505">
    <property type="term" value="P:fungal-type cell wall organization"/>
    <property type="evidence" value="ECO:0007669"/>
    <property type="project" value="InterPro"/>
</dbReference>